<proteinExistence type="predicted"/>
<dbReference type="EMBL" id="JABFTP020000124">
    <property type="protein sequence ID" value="KAL3279101.1"/>
    <property type="molecule type" value="Genomic_DNA"/>
</dbReference>
<accession>A0ABD2NL35</accession>
<protein>
    <submittedName>
        <fullName evidence="2">Uncharacterized protein</fullName>
    </submittedName>
</protein>
<evidence type="ECO:0000313" key="2">
    <source>
        <dbReference type="EMBL" id="KAL3279101.1"/>
    </source>
</evidence>
<feature type="compositionally biased region" description="Polar residues" evidence="1">
    <location>
        <begin position="191"/>
        <end position="216"/>
    </location>
</feature>
<feature type="compositionally biased region" description="Polar residues" evidence="1">
    <location>
        <begin position="16"/>
        <end position="28"/>
    </location>
</feature>
<feature type="region of interest" description="Disordered" evidence="1">
    <location>
        <begin position="122"/>
        <end position="148"/>
    </location>
</feature>
<organism evidence="2 3">
    <name type="scientific">Cryptolaemus montrouzieri</name>
    <dbReference type="NCBI Taxonomy" id="559131"/>
    <lineage>
        <taxon>Eukaryota</taxon>
        <taxon>Metazoa</taxon>
        <taxon>Ecdysozoa</taxon>
        <taxon>Arthropoda</taxon>
        <taxon>Hexapoda</taxon>
        <taxon>Insecta</taxon>
        <taxon>Pterygota</taxon>
        <taxon>Neoptera</taxon>
        <taxon>Endopterygota</taxon>
        <taxon>Coleoptera</taxon>
        <taxon>Polyphaga</taxon>
        <taxon>Cucujiformia</taxon>
        <taxon>Coccinelloidea</taxon>
        <taxon>Coccinellidae</taxon>
        <taxon>Scymninae</taxon>
        <taxon>Scymnini</taxon>
        <taxon>Cryptolaemus</taxon>
    </lineage>
</organism>
<comment type="caution">
    <text evidence="2">The sequence shown here is derived from an EMBL/GenBank/DDBJ whole genome shotgun (WGS) entry which is preliminary data.</text>
</comment>
<feature type="region of interest" description="Disordered" evidence="1">
    <location>
        <begin position="183"/>
        <end position="253"/>
    </location>
</feature>
<keyword evidence="3" id="KW-1185">Reference proteome</keyword>
<feature type="compositionally biased region" description="Polar residues" evidence="1">
    <location>
        <begin position="226"/>
        <end position="253"/>
    </location>
</feature>
<sequence length="330" mass="36921">MDNNRKHLKALHDSGLTKNTPKNGTSSPIRRENPDKILNSCINLKESSLRKQIKAAILSECKLKPLFSTESLLKPPSKPLPDPNKVNELDCLNNRNQSRPYPLGKTFFSQLIRTQFRFSSRKTTRNNCRDKTPPIKRKRKKSLSDSEDEVISDIKSIANCLLENTLNKLNIKESSRLIFDHLDDPVVETPPNGSQGSSNFEILTAPAPSTSSSQEQKFMEIIKNKQLGSLRNSPDSGSESNTESQDTIESSHSGKVINGFLESSREALFDPTSQVDLLEDFEIPPVLEEFEIVENVSVVAETNNVVLIGVNLLNENDAVNLDNENDQSYQ</sequence>
<gene>
    <name evidence="2" type="ORF">HHI36_016615</name>
</gene>
<reference evidence="2 3" key="1">
    <citation type="journal article" date="2021" name="BMC Biol.">
        <title>Horizontally acquired antibacterial genes associated with adaptive radiation of ladybird beetles.</title>
        <authorList>
            <person name="Li H.S."/>
            <person name="Tang X.F."/>
            <person name="Huang Y.H."/>
            <person name="Xu Z.Y."/>
            <person name="Chen M.L."/>
            <person name="Du X.Y."/>
            <person name="Qiu B.Y."/>
            <person name="Chen P.T."/>
            <person name="Zhang W."/>
            <person name="Slipinski A."/>
            <person name="Escalona H.E."/>
            <person name="Waterhouse R.M."/>
            <person name="Zwick A."/>
            <person name="Pang H."/>
        </authorList>
    </citation>
    <scope>NUCLEOTIDE SEQUENCE [LARGE SCALE GENOMIC DNA]</scope>
    <source>
        <strain evidence="2">SYSU2018</strain>
    </source>
</reference>
<evidence type="ECO:0000256" key="1">
    <source>
        <dbReference type="SAM" id="MobiDB-lite"/>
    </source>
</evidence>
<dbReference type="Proteomes" id="UP001516400">
    <property type="component" value="Unassembled WGS sequence"/>
</dbReference>
<feature type="region of interest" description="Disordered" evidence="1">
    <location>
        <begin position="1"/>
        <end position="34"/>
    </location>
</feature>
<name>A0ABD2NL35_9CUCU</name>
<evidence type="ECO:0000313" key="3">
    <source>
        <dbReference type="Proteomes" id="UP001516400"/>
    </source>
</evidence>
<dbReference type="AlphaFoldDB" id="A0ABD2NL35"/>